<comment type="caution">
    <text evidence="2">The sequence shown here is derived from an EMBL/GenBank/DDBJ whole genome shotgun (WGS) entry which is preliminary data.</text>
</comment>
<feature type="region of interest" description="Disordered" evidence="1">
    <location>
        <begin position="334"/>
        <end position="377"/>
    </location>
</feature>
<name>A0A9Q5HX71_SANBA</name>
<evidence type="ECO:0000313" key="2">
    <source>
        <dbReference type="EMBL" id="OCB87670.1"/>
    </source>
</evidence>
<feature type="compositionally biased region" description="Basic and acidic residues" evidence="1">
    <location>
        <begin position="71"/>
        <end position="95"/>
    </location>
</feature>
<evidence type="ECO:0000313" key="3">
    <source>
        <dbReference type="Proteomes" id="UP000757232"/>
    </source>
</evidence>
<dbReference type="AlphaFoldDB" id="A0A9Q5HX71"/>
<sequence length="406" mass="44349">MSSAISLPGPSPRTKRLGSNQDLKAGGSSSRSPKTPNKTVKPPSTMKSISLLPDFTIPGEDANPLPSTTDMSDKEGTSHSSRTTEAERRSYLESHPDVAELEPHRVKCRCCDKWLKLSSTQKYALAPWKLHKKACTPENLCSRKSRLKNVSLASGAEDDDASSIAPSIPASEATGKFVAGRIRSSADRQRLLEEDELSGEVRPDSIFCSACAKWVKLSTRTAYQLKNWMIHTERMHGRTEGISVAGFNVLAPSNRIREAERKLKLVNDAQARDFTISRVTCKVCSSDVTLSEIGPYQLDNWLAHKAACPSGAKPSAPPSRSSTILTCVATDGAKSTAFPSGQKRAREDEEGEEDSKAARPRTSSYTIPDLKPSGPWGWWKLPWETFKRGFTEGLGAGRGEESKREG</sequence>
<accession>A0A9Q5HX71</accession>
<dbReference type="EMBL" id="LNZH02000189">
    <property type="protein sequence ID" value="OCB87670.1"/>
    <property type="molecule type" value="Genomic_DNA"/>
</dbReference>
<protein>
    <submittedName>
        <fullName evidence="2">Uncharacterized protein</fullName>
    </submittedName>
</protein>
<organism evidence="2 3">
    <name type="scientific">Sanghuangporus baumii</name>
    <name type="common">Phellinus baumii</name>
    <dbReference type="NCBI Taxonomy" id="108892"/>
    <lineage>
        <taxon>Eukaryota</taxon>
        <taxon>Fungi</taxon>
        <taxon>Dikarya</taxon>
        <taxon>Basidiomycota</taxon>
        <taxon>Agaricomycotina</taxon>
        <taxon>Agaricomycetes</taxon>
        <taxon>Hymenochaetales</taxon>
        <taxon>Hymenochaetaceae</taxon>
        <taxon>Sanghuangporus</taxon>
    </lineage>
</organism>
<dbReference type="OrthoDB" id="3262173at2759"/>
<feature type="compositionally biased region" description="Polar residues" evidence="1">
    <location>
        <begin position="17"/>
        <end position="38"/>
    </location>
</feature>
<dbReference type="Proteomes" id="UP000757232">
    <property type="component" value="Unassembled WGS sequence"/>
</dbReference>
<proteinExistence type="predicted"/>
<evidence type="ECO:0000256" key="1">
    <source>
        <dbReference type="SAM" id="MobiDB-lite"/>
    </source>
</evidence>
<gene>
    <name evidence="2" type="ORF">A7U60_g5196</name>
</gene>
<feature type="region of interest" description="Disordered" evidence="1">
    <location>
        <begin position="1"/>
        <end position="95"/>
    </location>
</feature>
<keyword evidence="3" id="KW-1185">Reference proteome</keyword>
<reference evidence="2" key="1">
    <citation type="submission" date="2016-06" db="EMBL/GenBank/DDBJ databases">
        <title>Draft Genome sequence of the fungus Inonotus baumii.</title>
        <authorList>
            <person name="Zhu H."/>
            <person name="Lin W."/>
        </authorList>
    </citation>
    <scope>NUCLEOTIDE SEQUENCE</scope>
    <source>
        <strain evidence="2">821</strain>
    </source>
</reference>